<reference evidence="6" key="1">
    <citation type="journal article" date="2019" name="Int. J. Syst. Evol. Microbiol.">
        <title>The Global Catalogue of Microorganisms (GCM) 10K type strain sequencing project: providing services to taxonomists for standard genome sequencing and annotation.</title>
        <authorList>
            <consortium name="The Broad Institute Genomics Platform"/>
            <consortium name="The Broad Institute Genome Sequencing Center for Infectious Disease"/>
            <person name="Wu L."/>
            <person name="Ma J."/>
        </authorList>
    </citation>
    <scope>NUCLEOTIDE SEQUENCE [LARGE SCALE GENOMIC DNA]</scope>
    <source>
        <strain evidence="6">CCUG 61889</strain>
    </source>
</reference>
<dbReference type="Proteomes" id="UP001595752">
    <property type="component" value="Unassembled WGS sequence"/>
</dbReference>
<dbReference type="InterPro" id="IPR046335">
    <property type="entry name" value="LacI/GalR-like_sensor"/>
</dbReference>
<dbReference type="PANTHER" id="PTHR30146:SF109">
    <property type="entry name" value="HTH-TYPE TRANSCRIPTIONAL REGULATOR GALS"/>
    <property type="match status" value="1"/>
</dbReference>
<sequence>MTTIKDIARVAGVSVTTVSRALNGYSDVNEETRKKIVEVAKQLNYSPNTLARGLVMKKSKTIGLLVSGMNRENAKDNFTFQVLCGINECASVREYDLILFNTDSSRQREKTYTQLCRERKVDGVIIQGIKLDDPYLKEVMESNIPCVLVDIPVETKTVGYVSTDNVLGAKKAVEHLIELGHRNIAMVNGYKQAFVSQQRLKGYEKALKEHGIKVKKNWIVDGEFEEEKAKEVVLSLLSSAPDITAIFCASDLMALGALKACQQQGISVPHDLSIAGYDDILLASYVTPPLTTVSQNIFEIGYEAADLLIDMLEGKAQKHHRILETKLVQRKSSARIVNI</sequence>
<dbReference type="PRINTS" id="PR00036">
    <property type="entry name" value="HTHLACI"/>
</dbReference>
<dbReference type="PANTHER" id="PTHR30146">
    <property type="entry name" value="LACI-RELATED TRANSCRIPTIONAL REPRESSOR"/>
    <property type="match status" value="1"/>
</dbReference>
<dbReference type="InterPro" id="IPR010982">
    <property type="entry name" value="Lambda_DNA-bd_dom_sf"/>
</dbReference>
<keyword evidence="3" id="KW-0804">Transcription</keyword>
<dbReference type="PROSITE" id="PS00356">
    <property type="entry name" value="HTH_LACI_1"/>
    <property type="match status" value="1"/>
</dbReference>
<evidence type="ECO:0000256" key="1">
    <source>
        <dbReference type="ARBA" id="ARBA00023015"/>
    </source>
</evidence>
<dbReference type="Pfam" id="PF13377">
    <property type="entry name" value="Peripla_BP_3"/>
    <property type="match status" value="1"/>
</dbReference>
<evidence type="ECO:0000259" key="4">
    <source>
        <dbReference type="PROSITE" id="PS50932"/>
    </source>
</evidence>
<keyword evidence="2 5" id="KW-0238">DNA-binding</keyword>
<dbReference type="SUPFAM" id="SSF53822">
    <property type="entry name" value="Periplasmic binding protein-like I"/>
    <property type="match status" value="1"/>
</dbReference>
<dbReference type="SUPFAM" id="SSF47413">
    <property type="entry name" value="lambda repressor-like DNA-binding domains"/>
    <property type="match status" value="1"/>
</dbReference>
<keyword evidence="1" id="KW-0805">Transcription regulation</keyword>
<comment type="caution">
    <text evidence="5">The sequence shown here is derived from an EMBL/GenBank/DDBJ whole genome shotgun (WGS) entry which is preliminary data.</text>
</comment>
<dbReference type="Gene3D" id="1.10.260.40">
    <property type="entry name" value="lambda repressor-like DNA-binding domains"/>
    <property type="match status" value="1"/>
</dbReference>
<evidence type="ECO:0000313" key="6">
    <source>
        <dbReference type="Proteomes" id="UP001595752"/>
    </source>
</evidence>
<feature type="domain" description="HTH lacI-type" evidence="4">
    <location>
        <begin position="2"/>
        <end position="56"/>
    </location>
</feature>
<dbReference type="EMBL" id="JBHRZT010000068">
    <property type="protein sequence ID" value="MFC3885076.1"/>
    <property type="molecule type" value="Genomic_DNA"/>
</dbReference>
<dbReference type="Pfam" id="PF00356">
    <property type="entry name" value="LacI"/>
    <property type="match status" value="1"/>
</dbReference>
<dbReference type="GO" id="GO:0003677">
    <property type="term" value="F:DNA binding"/>
    <property type="evidence" value="ECO:0007669"/>
    <property type="project" value="UniProtKB-KW"/>
</dbReference>
<accession>A0ABV8B6V2</accession>
<dbReference type="InterPro" id="IPR000843">
    <property type="entry name" value="HTH_LacI"/>
</dbReference>
<organism evidence="5 6">
    <name type="scientific">Bacillus songklensis</name>
    <dbReference type="NCBI Taxonomy" id="1069116"/>
    <lineage>
        <taxon>Bacteria</taxon>
        <taxon>Bacillati</taxon>
        <taxon>Bacillota</taxon>
        <taxon>Bacilli</taxon>
        <taxon>Bacillales</taxon>
        <taxon>Bacillaceae</taxon>
        <taxon>Bacillus</taxon>
    </lineage>
</organism>
<dbReference type="InterPro" id="IPR028082">
    <property type="entry name" value="Peripla_BP_I"/>
</dbReference>
<keyword evidence="6" id="KW-1185">Reference proteome</keyword>
<gene>
    <name evidence="5" type="ORF">ACFOU2_17015</name>
</gene>
<dbReference type="CDD" id="cd06267">
    <property type="entry name" value="PBP1_LacI_sugar_binding-like"/>
    <property type="match status" value="1"/>
</dbReference>
<dbReference type="Gene3D" id="3.40.50.2300">
    <property type="match status" value="2"/>
</dbReference>
<name>A0ABV8B6V2_9BACI</name>
<dbReference type="PROSITE" id="PS50932">
    <property type="entry name" value="HTH_LACI_2"/>
    <property type="match status" value="1"/>
</dbReference>
<evidence type="ECO:0000256" key="2">
    <source>
        <dbReference type="ARBA" id="ARBA00023125"/>
    </source>
</evidence>
<dbReference type="RefSeq" id="WP_377917143.1">
    <property type="nucleotide sequence ID" value="NZ_JBHRZT010000068.1"/>
</dbReference>
<dbReference type="SMART" id="SM00354">
    <property type="entry name" value="HTH_LACI"/>
    <property type="match status" value="1"/>
</dbReference>
<dbReference type="CDD" id="cd01392">
    <property type="entry name" value="HTH_LacI"/>
    <property type="match status" value="1"/>
</dbReference>
<proteinExistence type="predicted"/>
<protein>
    <submittedName>
        <fullName evidence="5">LacI family DNA-binding transcriptional regulator</fullName>
    </submittedName>
</protein>
<evidence type="ECO:0000256" key="3">
    <source>
        <dbReference type="ARBA" id="ARBA00023163"/>
    </source>
</evidence>
<evidence type="ECO:0000313" key="5">
    <source>
        <dbReference type="EMBL" id="MFC3885076.1"/>
    </source>
</evidence>